<proteinExistence type="predicted"/>
<evidence type="ECO:0000313" key="2">
    <source>
        <dbReference type="Proteomes" id="UP000002742"/>
    </source>
</evidence>
<organism evidence="1 2">
    <name type="scientific">Methylotenera mobilis (strain JLW8 / ATCC BAA-1282 / DSM 17540)</name>
    <dbReference type="NCBI Taxonomy" id="583345"/>
    <lineage>
        <taxon>Bacteria</taxon>
        <taxon>Pseudomonadati</taxon>
        <taxon>Pseudomonadota</taxon>
        <taxon>Betaproteobacteria</taxon>
        <taxon>Nitrosomonadales</taxon>
        <taxon>Methylophilaceae</taxon>
        <taxon>Methylotenera</taxon>
    </lineage>
</organism>
<dbReference type="KEGG" id="mmb:Mmol_1111"/>
<keyword evidence="2" id="KW-1185">Reference proteome</keyword>
<gene>
    <name evidence="1" type="ordered locus">Mmol_1111</name>
</gene>
<evidence type="ECO:0000313" key="1">
    <source>
        <dbReference type="EMBL" id="ACT48019.1"/>
    </source>
</evidence>
<dbReference type="STRING" id="583345.Mmol_1111"/>
<dbReference type="HOGENOM" id="CLU_3330007_0_0_4"/>
<name>C6WVS0_METML</name>
<dbReference type="EMBL" id="CP001672">
    <property type="protein sequence ID" value="ACT48019.1"/>
    <property type="molecule type" value="Genomic_DNA"/>
</dbReference>
<dbReference type="AlphaFoldDB" id="C6WVS0"/>
<sequence length="38" mass="4058">MIATIDDLPPIVHGKAVLVKAEQYLPISATSNTPNILI</sequence>
<protein>
    <submittedName>
        <fullName evidence="1">Uncharacterized protein</fullName>
    </submittedName>
</protein>
<reference evidence="2" key="1">
    <citation type="submission" date="2009-07" db="EMBL/GenBank/DDBJ databases">
        <title>Complete sequence of Methylotenera mobilis JLW8.</title>
        <authorList>
            <consortium name="US DOE Joint Genome Institute"/>
            <person name="Lucas S."/>
            <person name="Copeland A."/>
            <person name="Lapidus A."/>
            <person name="Glavina del Rio T."/>
            <person name="Tice H."/>
            <person name="Bruce D."/>
            <person name="Goodwin L."/>
            <person name="Pitluck S."/>
            <person name="LaButti K.M."/>
            <person name="Clum A."/>
            <person name="Larimer F."/>
            <person name="Land M."/>
            <person name="Hauser L."/>
            <person name="Kyrpides N."/>
            <person name="Mikhailova N."/>
            <person name="Kayluzhnaya M."/>
            <person name="Chistoserdova L."/>
        </authorList>
    </citation>
    <scope>NUCLEOTIDE SEQUENCE [LARGE SCALE GENOMIC DNA]</scope>
    <source>
        <strain evidence="2">JLW8 / ATCC BAA-1282 / DSM 17540</strain>
    </source>
</reference>
<dbReference type="Proteomes" id="UP000002742">
    <property type="component" value="Chromosome"/>
</dbReference>
<accession>C6WVS0</accession>
<reference evidence="1 2" key="2">
    <citation type="journal article" date="2011" name="J. Bacteriol.">
        <title>Genomes of three methylotrophs from a single niche uncover genetic and metabolic divergence of Methylophilaceae.</title>
        <authorList>
            <person name="Lapidus A."/>
            <person name="Clum A."/>
            <person name="Labutti K."/>
            <person name="Kaluzhnaya M.G."/>
            <person name="Lim S."/>
            <person name="Beck D.A."/>
            <person name="Glavina Del Rio T."/>
            <person name="Nolan M."/>
            <person name="Mavromatis K."/>
            <person name="Huntemann M."/>
            <person name="Lucas S."/>
            <person name="Lidstrom M.E."/>
            <person name="Ivanova N."/>
            <person name="Chistoserdova L."/>
        </authorList>
    </citation>
    <scope>NUCLEOTIDE SEQUENCE [LARGE SCALE GENOMIC DNA]</scope>
    <source>
        <strain evidence="2">JLW8 / ATCC BAA-1282 / DSM 17540</strain>
    </source>
</reference>